<evidence type="ECO:0000313" key="6">
    <source>
        <dbReference type="EMBL" id="CCQ54424.1"/>
    </source>
</evidence>
<dbReference type="FunFam" id="3.40.640.10:FF:000089">
    <property type="entry name" value="Aminotransferase, DegT/DnrJ/EryC1/StrS family"/>
    <property type="match status" value="1"/>
</dbReference>
<proteinExistence type="inferred from homology"/>
<comment type="similarity">
    <text evidence="2 5">Belongs to the DegT/DnrJ/EryC1 family.</text>
</comment>
<evidence type="ECO:0000256" key="1">
    <source>
        <dbReference type="ARBA" id="ARBA00022898"/>
    </source>
</evidence>
<dbReference type="PANTHER" id="PTHR30244:SF36">
    <property type="entry name" value="3-OXO-GLUCOSE-6-PHOSPHATE:GLUTAMATE AMINOTRANSFERASE"/>
    <property type="match status" value="1"/>
</dbReference>
<evidence type="ECO:0000256" key="4">
    <source>
        <dbReference type="PIRSR" id="PIRSR000390-2"/>
    </source>
</evidence>
<dbReference type="GO" id="GO:0000271">
    <property type="term" value="P:polysaccharide biosynthetic process"/>
    <property type="evidence" value="ECO:0007669"/>
    <property type="project" value="TreeGrafter"/>
</dbReference>
<comment type="caution">
    <text evidence="6">The sequence shown here is derived from an EMBL/GenBank/DDBJ whole genome shotgun (WGS) entry which is preliminary data.</text>
</comment>
<reference evidence="6 7" key="2">
    <citation type="submission" date="2013-09" db="EMBL/GenBank/DDBJ databases">
        <title>Whole genome comparison of six Crocosphaera watsonii strains with differing phenotypes.</title>
        <authorList>
            <person name="Bench S.R."/>
            <person name="Heller P."/>
            <person name="Frank I."/>
            <person name="Arciniega M."/>
            <person name="Shilova I.N."/>
            <person name="Zehr J.P."/>
        </authorList>
    </citation>
    <scope>NUCLEOTIDE SEQUENCE [LARGE SCALE GENOMIC DNA]</scope>
    <source>
        <strain evidence="6 7">WH 0005</strain>
    </source>
</reference>
<dbReference type="InterPro" id="IPR015422">
    <property type="entry name" value="PyrdxlP-dep_Trfase_small"/>
</dbReference>
<dbReference type="Proteomes" id="UP000017981">
    <property type="component" value="Unassembled WGS sequence"/>
</dbReference>
<dbReference type="GO" id="GO:0008483">
    <property type="term" value="F:transaminase activity"/>
    <property type="evidence" value="ECO:0007669"/>
    <property type="project" value="TreeGrafter"/>
</dbReference>
<dbReference type="Gene3D" id="3.40.640.10">
    <property type="entry name" value="Type I PLP-dependent aspartate aminotransferase-like (Major domain)"/>
    <property type="match status" value="1"/>
</dbReference>
<dbReference type="SUPFAM" id="SSF53383">
    <property type="entry name" value="PLP-dependent transferases"/>
    <property type="match status" value="1"/>
</dbReference>
<dbReference type="CDD" id="cd00616">
    <property type="entry name" value="AHBA_syn"/>
    <property type="match status" value="1"/>
</dbReference>
<name>T2INE3_CROWT</name>
<gene>
    <name evidence="6" type="ORF">CWATWH0005_658</name>
</gene>
<feature type="modified residue" description="N6-(pyridoxal phosphate)lysine" evidence="4">
    <location>
        <position position="208"/>
    </location>
</feature>
<dbReference type="InterPro" id="IPR000653">
    <property type="entry name" value="DegT/StrS_aminotransferase"/>
</dbReference>
<protein>
    <submittedName>
        <fullName evidence="6">Pleiotropic regulatory protein</fullName>
    </submittedName>
</protein>
<evidence type="ECO:0000256" key="5">
    <source>
        <dbReference type="RuleBase" id="RU004508"/>
    </source>
</evidence>
<dbReference type="Pfam" id="PF01041">
    <property type="entry name" value="DegT_DnrJ_EryC1"/>
    <property type="match status" value="1"/>
</dbReference>
<dbReference type="RefSeq" id="WP_021832430.1">
    <property type="nucleotide sequence ID" value="NZ_CAQL01000160.1"/>
</dbReference>
<dbReference type="Gene3D" id="3.90.1150.10">
    <property type="entry name" value="Aspartate Aminotransferase, domain 1"/>
    <property type="match status" value="1"/>
</dbReference>
<dbReference type="PIRSF" id="PIRSF000390">
    <property type="entry name" value="PLP_StrS"/>
    <property type="match status" value="1"/>
</dbReference>
<feature type="active site" description="Proton acceptor" evidence="3">
    <location>
        <position position="208"/>
    </location>
</feature>
<evidence type="ECO:0000256" key="2">
    <source>
        <dbReference type="ARBA" id="ARBA00037999"/>
    </source>
</evidence>
<keyword evidence="1 4" id="KW-0663">Pyridoxal phosphate</keyword>
<evidence type="ECO:0000256" key="3">
    <source>
        <dbReference type="PIRSR" id="PIRSR000390-1"/>
    </source>
</evidence>
<dbReference type="GO" id="GO:0030170">
    <property type="term" value="F:pyridoxal phosphate binding"/>
    <property type="evidence" value="ECO:0007669"/>
    <property type="project" value="UniProtKB-ARBA"/>
</dbReference>
<evidence type="ECO:0000313" key="7">
    <source>
        <dbReference type="Proteomes" id="UP000017981"/>
    </source>
</evidence>
<dbReference type="GeneID" id="88767036"/>
<accession>T2INE3</accession>
<dbReference type="PANTHER" id="PTHR30244">
    <property type="entry name" value="TRANSAMINASE"/>
    <property type="match status" value="1"/>
</dbReference>
<dbReference type="AlphaFoldDB" id="T2INE3"/>
<dbReference type="InterPro" id="IPR015421">
    <property type="entry name" value="PyrdxlP-dep_Trfase_major"/>
</dbReference>
<reference evidence="6 7" key="1">
    <citation type="submission" date="2013-01" db="EMBL/GenBank/DDBJ databases">
        <authorList>
            <person name="Bench S."/>
        </authorList>
    </citation>
    <scope>NUCLEOTIDE SEQUENCE [LARGE SCALE GENOMIC DNA]</scope>
    <source>
        <strain evidence="6 7">WH 0005</strain>
    </source>
</reference>
<organism evidence="6 7">
    <name type="scientific">Crocosphaera watsonii WH 0005</name>
    <dbReference type="NCBI Taxonomy" id="423472"/>
    <lineage>
        <taxon>Bacteria</taxon>
        <taxon>Bacillati</taxon>
        <taxon>Cyanobacteriota</taxon>
        <taxon>Cyanophyceae</taxon>
        <taxon>Oscillatoriophycideae</taxon>
        <taxon>Chroococcales</taxon>
        <taxon>Aphanothecaceae</taxon>
        <taxon>Crocosphaera</taxon>
    </lineage>
</organism>
<sequence>MSQLKIPILNLKPQYQSISEEIKEAINRVVESAQFIMGPDVKLFEQEITEYLGVKHAIGVNSGTDALVIGLRALGIGEGDEVITTPFSFFATAESISNVGATPVFVDIDANNFNIDPTKIKDKITPKTKGIMPVHLYGCPAMMGQITEIAQEHELKIIEDCAQSFGARYYVTSSSDDSLCKDETLVTINGKATGTIGDVGAYSFFPSKNLGGYGDGGMIVTNDDQVAENARMLRVHGAKKKYHNEVLGYNSRLDTIQAAILRVKLKYIDQWNEGRRRVAKTYNELLADIPDIITPEIPDGHVFHQYTIRITNGKRDEVKAYLAEQGIGSMIYYPVPQDKLPVYKGKYPVNSVSDLLGEQVLSLPIWPELEQNSQSKVVEVLRQAIK</sequence>
<dbReference type="EMBL" id="CAQL01000160">
    <property type="protein sequence ID" value="CCQ54424.1"/>
    <property type="molecule type" value="Genomic_DNA"/>
</dbReference>
<dbReference type="InterPro" id="IPR015424">
    <property type="entry name" value="PyrdxlP-dep_Trfase"/>
</dbReference>